<accession>A0A9P4P108</accession>
<name>A0A9P4P108_9PEZI</name>
<dbReference type="EMBL" id="MU007011">
    <property type="protein sequence ID" value="KAF2436225.1"/>
    <property type="molecule type" value="Genomic_DNA"/>
</dbReference>
<organism evidence="1 2">
    <name type="scientific">Tothia fuscella</name>
    <dbReference type="NCBI Taxonomy" id="1048955"/>
    <lineage>
        <taxon>Eukaryota</taxon>
        <taxon>Fungi</taxon>
        <taxon>Dikarya</taxon>
        <taxon>Ascomycota</taxon>
        <taxon>Pezizomycotina</taxon>
        <taxon>Dothideomycetes</taxon>
        <taxon>Pleosporomycetidae</taxon>
        <taxon>Venturiales</taxon>
        <taxon>Cylindrosympodiaceae</taxon>
        <taxon>Tothia</taxon>
    </lineage>
</organism>
<protein>
    <submittedName>
        <fullName evidence="1">Uncharacterized protein</fullName>
    </submittedName>
</protein>
<reference evidence="1" key="1">
    <citation type="journal article" date="2020" name="Stud. Mycol.">
        <title>101 Dothideomycetes genomes: a test case for predicting lifestyles and emergence of pathogens.</title>
        <authorList>
            <person name="Haridas S."/>
            <person name="Albert R."/>
            <person name="Binder M."/>
            <person name="Bloem J."/>
            <person name="Labutti K."/>
            <person name="Salamov A."/>
            <person name="Andreopoulos B."/>
            <person name="Baker S."/>
            <person name="Barry K."/>
            <person name="Bills G."/>
            <person name="Bluhm B."/>
            <person name="Cannon C."/>
            <person name="Castanera R."/>
            <person name="Culley D."/>
            <person name="Daum C."/>
            <person name="Ezra D."/>
            <person name="Gonzalez J."/>
            <person name="Henrissat B."/>
            <person name="Kuo A."/>
            <person name="Liang C."/>
            <person name="Lipzen A."/>
            <person name="Lutzoni F."/>
            <person name="Magnuson J."/>
            <person name="Mondo S."/>
            <person name="Nolan M."/>
            <person name="Ohm R."/>
            <person name="Pangilinan J."/>
            <person name="Park H.-J."/>
            <person name="Ramirez L."/>
            <person name="Alfaro M."/>
            <person name="Sun H."/>
            <person name="Tritt A."/>
            <person name="Yoshinaga Y."/>
            <person name="Zwiers L.-H."/>
            <person name="Turgeon B."/>
            <person name="Goodwin S."/>
            <person name="Spatafora J."/>
            <person name="Crous P."/>
            <person name="Grigoriev I."/>
        </authorList>
    </citation>
    <scope>NUCLEOTIDE SEQUENCE</scope>
    <source>
        <strain evidence="1">CBS 130266</strain>
    </source>
</reference>
<gene>
    <name evidence="1" type="ORF">EJ08DRAFT_655912</name>
</gene>
<comment type="caution">
    <text evidence="1">The sequence shown here is derived from an EMBL/GenBank/DDBJ whole genome shotgun (WGS) entry which is preliminary data.</text>
</comment>
<evidence type="ECO:0000313" key="2">
    <source>
        <dbReference type="Proteomes" id="UP000800235"/>
    </source>
</evidence>
<evidence type="ECO:0000313" key="1">
    <source>
        <dbReference type="EMBL" id="KAF2436225.1"/>
    </source>
</evidence>
<keyword evidence="2" id="KW-1185">Reference proteome</keyword>
<dbReference type="AlphaFoldDB" id="A0A9P4P108"/>
<proteinExistence type="predicted"/>
<sequence length="173" mass="19584">MEDDTPQGGVFLGFQLVQRPSPVSVVPRLEQDPQEWVMVYGEPKPRRRRRVSPYLTTAQRRPLPPLKPTQTKRIIKARGYTGEVWISNAAGGAAPIIYDPVIGEVTDGTLATHVPITEISTFIIPRHRERQITNYALRRIEDHNASVGTMGDEHRTDRLHINALRLQINLPLL</sequence>
<dbReference type="Proteomes" id="UP000800235">
    <property type="component" value="Unassembled WGS sequence"/>
</dbReference>